<feature type="transmembrane region" description="Helical" evidence="6">
    <location>
        <begin position="220"/>
        <end position="237"/>
    </location>
</feature>
<keyword evidence="2" id="KW-0813">Transport</keyword>
<accession>A0ABD5VB56</accession>
<keyword evidence="3 6" id="KW-0812">Transmembrane</keyword>
<dbReference type="Pfam" id="PF00209">
    <property type="entry name" value="SNF"/>
    <property type="match status" value="2"/>
</dbReference>
<gene>
    <name evidence="7" type="ORF">ACFQGB_08095</name>
</gene>
<evidence type="ECO:0000313" key="8">
    <source>
        <dbReference type="Proteomes" id="UP001596395"/>
    </source>
</evidence>
<feature type="transmembrane region" description="Helical" evidence="6">
    <location>
        <begin position="131"/>
        <end position="155"/>
    </location>
</feature>
<organism evidence="7 8">
    <name type="scientific">Halorubellus litoreus</name>
    <dbReference type="NCBI Taxonomy" id="755308"/>
    <lineage>
        <taxon>Archaea</taxon>
        <taxon>Methanobacteriati</taxon>
        <taxon>Methanobacteriota</taxon>
        <taxon>Stenosarchaea group</taxon>
        <taxon>Halobacteria</taxon>
        <taxon>Halobacteriales</taxon>
        <taxon>Halorubellaceae</taxon>
        <taxon>Halorubellus</taxon>
    </lineage>
</organism>
<dbReference type="PROSITE" id="PS50267">
    <property type="entry name" value="NA_NEUROTRAN_SYMP_3"/>
    <property type="match status" value="1"/>
</dbReference>
<comment type="subcellular location">
    <subcellularLocation>
        <location evidence="1">Membrane</location>
        <topology evidence="1">Multi-pass membrane protein</topology>
    </subcellularLocation>
</comment>
<dbReference type="EMBL" id="JBHSXN010000002">
    <property type="protein sequence ID" value="MFC6952825.1"/>
    <property type="molecule type" value="Genomic_DNA"/>
</dbReference>
<dbReference type="GO" id="GO:0016020">
    <property type="term" value="C:membrane"/>
    <property type="evidence" value="ECO:0007669"/>
    <property type="project" value="UniProtKB-SubCell"/>
</dbReference>
<reference evidence="7 8" key="1">
    <citation type="journal article" date="2019" name="Int. J. Syst. Evol. Microbiol.">
        <title>The Global Catalogue of Microorganisms (GCM) 10K type strain sequencing project: providing services to taxonomists for standard genome sequencing and annotation.</title>
        <authorList>
            <consortium name="The Broad Institute Genomics Platform"/>
            <consortium name="The Broad Institute Genome Sequencing Center for Infectious Disease"/>
            <person name="Wu L."/>
            <person name="Ma J."/>
        </authorList>
    </citation>
    <scope>NUCLEOTIDE SEQUENCE [LARGE SCALE GENOMIC DNA]</scope>
    <source>
        <strain evidence="7 8">GX26</strain>
    </source>
</reference>
<dbReference type="InterPro" id="IPR000175">
    <property type="entry name" value="Na/ntran_symport"/>
</dbReference>
<keyword evidence="4 6" id="KW-1133">Transmembrane helix</keyword>
<feature type="transmembrane region" description="Helical" evidence="6">
    <location>
        <begin position="167"/>
        <end position="186"/>
    </location>
</feature>
<sequence>MARESWTGRVGFVLAAVGSAVGLGNIWRFPWMTAENGGSAFLVVYLGIVLVVGVPGLLAEFVLGRRSRKSPVGALRDLSGSKNWGHVGLVSVLAGLVLLSFYSVVGGWILRYLVASPTGAYFDAPGAYFDAIAYGPGAAAFHVLFLALTAGVVYGGVRDGIERATTVMMPVVLLVLVGMAAWVSGLDGAGDAYAFYLAFDLDTIRANFLDIVLSAAGQALFTLSVGAGTMITYASYVGEDRSLPADATMVAVLNTAVGVLAGLVVFPLLFSTPGVGVETSGPGALFVGVATAFAALPAGSLLAAGFFAVVALAALSSSISMLEIVVAYLVDERDVDRQRATLGVAAVILVTGTASAFLPDLFALLAGPVVDVVLTLGLFAFVVFTAWVVGADAVAEFARGTRFSTGLADGWRVLVGVVLPPFLLFTLGVGVADAASVDVGTPVVVAVALAASALVVVLAARTRTIDEIAR</sequence>
<evidence type="ECO:0000313" key="7">
    <source>
        <dbReference type="EMBL" id="MFC6952825.1"/>
    </source>
</evidence>
<proteinExistence type="predicted"/>
<dbReference type="SUPFAM" id="SSF161070">
    <property type="entry name" value="SNF-like"/>
    <property type="match status" value="1"/>
</dbReference>
<dbReference type="InterPro" id="IPR047218">
    <property type="entry name" value="YocR/YhdH-like"/>
</dbReference>
<feature type="transmembrane region" description="Helical" evidence="6">
    <location>
        <begin position="372"/>
        <end position="390"/>
    </location>
</feature>
<feature type="transmembrane region" description="Helical" evidence="6">
    <location>
        <begin position="12"/>
        <end position="30"/>
    </location>
</feature>
<keyword evidence="8" id="KW-1185">Reference proteome</keyword>
<dbReference type="PRINTS" id="PR00176">
    <property type="entry name" value="NANEUSMPORT"/>
</dbReference>
<feature type="transmembrane region" description="Helical" evidence="6">
    <location>
        <begin position="249"/>
        <end position="270"/>
    </location>
</feature>
<dbReference type="CDD" id="cd10336">
    <property type="entry name" value="SLC6sbd_Tyt1-Like"/>
    <property type="match status" value="1"/>
</dbReference>
<protein>
    <submittedName>
        <fullName evidence="7">Sodium-dependent transporter</fullName>
    </submittedName>
</protein>
<dbReference type="PANTHER" id="PTHR42948">
    <property type="entry name" value="TRANSPORTER"/>
    <property type="match status" value="1"/>
</dbReference>
<keyword evidence="5 6" id="KW-0472">Membrane</keyword>
<feature type="transmembrane region" description="Helical" evidence="6">
    <location>
        <begin position="342"/>
        <end position="366"/>
    </location>
</feature>
<evidence type="ECO:0000256" key="1">
    <source>
        <dbReference type="ARBA" id="ARBA00004141"/>
    </source>
</evidence>
<name>A0ABD5VB56_9EURY</name>
<feature type="transmembrane region" description="Helical" evidence="6">
    <location>
        <begin position="411"/>
        <end position="431"/>
    </location>
</feature>
<dbReference type="InterPro" id="IPR037272">
    <property type="entry name" value="SNS_sf"/>
</dbReference>
<feature type="transmembrane region" description="Helical" evidence="6">
    <location>
        <begin position="42"/>
        <end position="63"/>
    </location>
</feature>
<feature type="transmembrane region" description="Helical" evidence="6">
    <location>
        <begin position="84"/>
        <end position="111"/>
    </location>
</feature>
<dbReference type="NCBIfam" id="NF037979">
    <property type="entry name" value="Na_transp"/>
    <property type="match status" value="1"/>
</dbReference>
<evidence type="ECO:0000256" key="3">
    <source>
        <dbReference type="ARBA" id="ARBA00022692"/>
    </source>
</evidence>
<evidence type="ECO:0000256" key="5">
    <source>
        <dbReference type="ARBA" id="ARBA00023136"/>
    </source>
</evidence>
<comment type="caution">
    <text evidence="7">The sequence shown here is derived from an EMBL/GenBank/DDBJ whole genome shotgun (WGS) entry which is preliminary data.</text>
</comment>
<feature type="transmembrane region" description="Helical" evidence="6">
    <location>
        <begin position="443"/>
        <end position="460"/>
    </location>
</feature>
<dbReference type="RefSeq" id="WP_336349809.1">
    <property type="nucleotide sequence ID" value="NZ_JAZAQL010000002.1"/>
</dbReference>
<dbReference type="Proteomes" id="UP001596395">
    <property type="component" value="Unassembled WGS sequence"/>
</dbReference>
<evidence type="ECO:0000256" key="2">
    <source>
        <dbReference type="ARBA" id="ARBA00022448"/>
    </source>
</evidence>
<dbReference type="PANTHER" id="PTHR42948:SF1">
    <property type="entry name" value="TRANSPORTER"/>
    <property type="match status" value="1"/>
</dbReference>
<evidence type="ECO:0000256" key="4">
    <source>
        <dbReference type="ARBA" id="ARBA00022989"/>
    </source>
</evidence>
<evidence type="ECO:0000256" key="6">
    <source>
        <dbReference type="SAM" id="Phobius"/>
    </source>
</evidence>
<dbReference type="AlphaFoldDB" id="A0ABD5VB56"/>